<dbReference type="GO" id="GO:0009279">
    <property type="term" value="C:cell outer membrane"/>
    <property type="evidence" value="ECO:0007669"/>
    <property type="project" value="UniProtKB-SubCell"/>
</dbReference>
<dbReference type="GO" id="GO:0009427">
    <property type="term" value="C:bacterial-type flagellum basal body, distal rod, L ring"/>
    <property type="evidence" value="ECO:0007669"/>
    <property type="project" value="InterPro"/>
</dbReference>
<evidence type="ECO:0000256" key="4">
    <source>
        <dbReference type="ARBA" id="ARBA00011439"/>
    </source>
</evidence>
<feature type="chain" id="PRO_5037700583" description="Flagellar L-ring protein" evidence="10">
    <location>
        <begin position="26"/>
        <end position="224"/>
    </location>
</feature>
<dbReference type="KEGG" id="aiq:Azoinq_11135"/>
<name>A0A975XU55_9RHOO</name>
<dbReference type="PANTHER" id="PTHR34933:SF3">
    <property type="entry name" value="FLAGELLAR L-RING PROTEIN"/>
    <property type="match status" value="1"/>
</dbReference>
<dbReference type="HAMAP" id="MF_00415">
    <property type="entry name" value="FlgH"/>
    <property type="match status" value="1"/>
</dbReference>
<reference evidence="11" key="1">
    <citation type="submission" date="2020-11" db="EMBL/GenBank/DDBJ databases">
        <title>Azospira inquinata sp. nov.</title>
        <authorList>
            <person name="Moe W.M."/>
            <person name="Mikes M.C."/>
        </authorList>
    </citation>
    <scope>NUCLEOTIDE SEQUENCE</scope>
    <source>
        <strain evidence="11">Azo-3</strain>
    </source>
</reference>
<dbReference type="PROSITE" id="PS51257">
    <property type="entry name" value="PROKAR_LIPOPROTEIN"/>
    <property type="match status" value="1"/>
</dbReference>
<gene>
    <name evidence="9" type="primary">flgH</name>
    <name evidence="11" type="ORF">Azoinq_11135</name>
</gene>
<evidence type="ECO:0000256" key="7">
    <source>
        <dbReference type="ARBA" id="ARBA00023143"/>
    </source>
</evidence>
<organism evidence="11 12">
    <name type="scientific">Azospira inquinata</name>
    <dbReference type="NCBI Taxonomy" id="2785627"/>
    <lineage>
        <taxon>Bacteria</taxon>
        <taxon>Pseudomonadati</taxon>
        <taxon>Pseudomonadota</taxon>
        <taxon>Betaproteobacteria</taxon>
        <taxon>Rhodocyclales</taxon>
        <taxon>Rhodocyclaceae</taxon>
        <taxon>Azospira</taxon>
    </lineage>
</organism>
<keyword evidence="12" id="KW-1185">Reference proteome</keyword>
<sequence length="224" mass="23565">MIRSLCERALALLVLALGLAGCASTPPTAVHQPMTVRPQVQLSNPGNGAIYQANFNRPLFEDRKARYPGDTLTINIVENTQAKTNSDSTASRSASMNSSITALAGLPLKGLQGLTSTGSGSSSFEGKGGVTGSNVFTGVITCTVIEVLGNGNLLVSGEKQIAIGQGKEYIRFSGVVNPTTVTTANTVNSSQVADARIEYQSSGYINDSQVMGWLQRFFLSFLPI</sequence>
<comment type="similarity">
    <text evidence="3 9">Belongs to the FlgH family.</text>
</comment>
<dbReference type="InterPro" id="IPR000527">
    <property type="entry name" value="Flag_Lring"/>
</dbReference>
<keyword evidence="11" id="KW-0966">Cell projection</keyword>
<keyword evidence="11" id="KW-0969">Cilium</keyword>
<accession>A0A975XU55</accession>
<keyword evidence="5 9" id="KW-0732">Signal</keyword>
<keyword evidence="7 9" id="KW-0975">Bacterial flagellum</keyword>
<dbReference type="PANTHER" id="PTHR34933">
    <property type="entry name" value="FLAGELLAR L-RING PROTEIN"/>
    <property type="match status" value="1"/>
</dbReference>
<evidence type="ECO:0000256" key="1">
    <source>
        <dbReference type="ARBA" id="ARBA00002591"/>
    </source>
</evidence>
<dbReference type="GO" id="GO:0003774">
    <property type="term" value="F:cytoskeletal motor activity"/>
    <property type="evidence" value="ECO:0007669"/>
    <property type="project" value="InterPro"/>
</dbReference>
<evidence type="ECO:0000313" key="11">
    <source>
        <dbReference type="EMBL" id="QWT48405.1"/>
    </source>
</evidence>
<proteinExistence type="inferred from homology"/>
<evidence type="ECO:0000256" key="3">
    <source>
        <dbReference type="ARBA" id="ARBA00006929"/>
    </source>
</evidence>
<keyword evidence="6 9" id="KW-0472">Membrane</keyword>
<evidence type="ECO:0000256" key="8">
    <source>
        <dbReference type="ARBA" id="ARBA00023237"/>
    </source>
</evidence>
<evidence type="ECO:0000256" key="10">
    <source>
        <dbReference type="SAM" id="SignalP"/>
    </source>
</evidence>
<dbReference type="GO" id="GO:0071973">
    <property type="term" value="P:bacterial-type flagellum-dependent cell motility"/>
    <property type="evidence" value="ECO:0007669"/>
    <property type="project" value="InterPro"/>
</dbReference>
<keyword evidence="9" id="KW-0449">Lipoprotein</keyword>
<dbReference type="EMBL" id="CP064782">
    <property type="protein sequence ID" value="QWT48405.1"/>
    <property type="molecule type" value="Genomic_DNA"/>
</dbReference>
<evidence type="ECO:0000256" key="2">
    <source>
        <dbReference type="ARBA" id="ARBA00004370"/>
    </source>
</evidence>
<evidence type="ECO:0000313" key="12">
    <source>
        <dbReference type="Proteomes" id="UP000683428"/>
    </source>
</evidence>
<evidence type="ECO:0000256" key="5">
    <source>
        <dbReference type="ARBA" id="ARBA00022729"/>
    </source>
</evidence>
<comment type="subcellular location">
    <subcellularLocation>
        <location evidence="9">Cell outer membrane</location>
        <topology evidence="9">Lipid-anchor</topology>
    </subcellularLocation>
    <subcellularLocation>
        <location evidence="9">Bacterial flagellum basal body</location>
    </subcellularLocation>
    <subcellularLocation>
        <location evidence="2">Membrane</location>
    </subcellularLocation>
</comment>
<dbReference type="Pfam" id="PF02107">
    <property type="entry name" value="FlgH"/>
    <property type="match status" value="1"/>
</dbReference>
<dbReference type="RefSeq" id="WP_216129084.1">
    <property type="nucleotide sequence ID" value="NZ_CP064782.1"/>
</dbReference>
<keyword evidence="11" id="KW-0282">Flagellum</keyword>
<evidence type="ECO:0000256" key="6">
    <source>
        <dbReference type="ARBA" id="ARBA00023136"/>
    </source>
</evidence>
<protein>
    <recommendedName>
        <fullName evidence="9">Flagellar L-ring protein</fullName>
    </recommendedName>
    <alternativeName>
        <fullName evidence="9">Basal body L-ring protein</fullName>
    </alternativeName>
</protein>
<feature type="signal peptide" evidence="10">
    <location>
        <begin position="1"/>
        <end position="25"/>
    </location>
</feature>
<evidence type="ECO:0000256" key="9">
    <source>
        <dbReference type="HAMAP-Rule" id="MF_00415"/>
    </source>
</evidence>
<dbReference type="AlphaFoldDB" id="A0A975XU55"/>
<keyword evidence="8 9" id="KW-0998">Cell outer membrane</keyword>
<dbReference type="Proteomes" id="UP000683428">
    <property type="component" value="Chromosome"/>
</dbReference>
<comment type="subunit">
    <text evidence="4 9">The basal body constitutes a major portion of the flagellar organelle and consists of four rings (L,P,S, and M) mounted on a central rod.</text>
</comment>
<comment type="function">
    <text evidence="1 9">Assembles around the rod to form the L-ring and probably protects the motor/basal body from shearing forces during rotation.</text>
</comment>